<sequence>MLVSRSGHTVHEVELVESGEKFEGSSNRFDPVEPRKFDLKICCQCSHADSFVDAYYYSKTASERHKRRSYNFTTESYTSLQSLRTKRLIDSSVPAFLFRCVCFRSRKKTSAPYEITIKLTTEPCLQHGRCTCHAGSAGYRNHLMAVLENLVILQSKGYKEAPEQLAPTELPQQWRRPRQAMAPELVMDVNWRKVADGRSDSPLPCCLYDSRKRARTEAEQREAAAKLANSLGTFNGSRSFVDTLLEASACNYVDTQFCRAPRGSGMDGQLALQPSGYERLVSLERCDRRVCSTMPAPFCFFDGADHWSPGLDDNVELLQDLVLTTDEAQNLERDTRQQSSSPLWQEARLNRLTASKFSLVLKRPLTSVAVRYGVSKEGDAVHPPFGLIEVKCPYTKRPTLLKEAVGDADFFIEVKWWTRSHV</sequence>
<organism evidence="1 2">
    <name type="scientific">Ixodes persulcatus</name>
    <name type="common">Taiga tick</name>
    <dbReference type="NCBI Taxonomy" id="34615"/>
    <lineage>
        <taxon>Eukaryota</taxon>
        <taxon>Metazoa</taxon>
        <taxon>Ecdysozoa</taxon>
        <taxon>Arthropoda</taxon>
        <taxon>Chelicerata</taxon>
        <taxon>Arachnida</taxon>
        <taxon>Acari</taxon>
        <taxon>Parasitiformes</taxon>
        <taxon>Ixodida</taxon>
        <taxon>Ixodoidea</taxon>
        <taxon>Ixodidae</taxon>
        <taxon>Ixodinae</taxon>
        <taxon>Ixodes</taxon>
    </lineage>
</organism>
<evidence type="ECO:0000313" key="2">
    <source>
        <dbReference type="Proteomes" id="UP000805193"/>
    </source>
</evidence>
<gene>
    <name evidence="1" type="ORF">HPB47_014019</name>
</gene>
<protein>
    <submittedName>
        <fullName evidence="1">Uncharacterized protein</fullName>
    </submittedName>
</protein>
<dbReference type="Proteomes" id="UP000805193">
    <property type="component" value="Unassembled WGS sequence"/>
</dbReference>
<accession>A0AC60QWZ1</accession>
<proteinExistence type="predicted"/>
<dbReference type="EMBL" id="JABSTQ010002299">
    <property type="protein sequence ID" value="KAG0444235.1"/>
    <property type="molecule type" value="Genomic_DNA"/>
</dbReference>
<keyword evidence="2" id="KW-1185">Reference proteome</keyword>
<comment type="caution">
    <text evidence="1">The sequence shown here is derived from an EMBL/GenBank/DDBJ whole genome shotgun (WGS) entry which is preliminary data.</text>
</comment>
<reference evidence="1 2" key="1">
    <citation type="journal article" date="2020" name="Cell">
        <title>Large-Scale Comparative Analyses of Tick Genomes Elucidate Their Genetic Diversity and Vector Capacities.</title>
        <authorList>
            <consortium name="Tick Genome and Microbiome Consortium (TIGMIC)"/>
            <person name="Jia N."/>
            <person name="Wang J."/>
            <person name="Shi W."/>
            <person name="Du L."/>
            <person name="Sun Y."/>
            <person name="Zhan W."/>
            <person name="Jiang J.F."/>
            <person name="Wang Q."/>
            <person name="Zhang B."/>
            <person name="Ji P."/>
            <person name="Bell-Sakyi L."/>
            <person name="Cui X.M."/>
            <person name="Yuan T.T."/>
            <person name="Jiang B.G."/>
            <person name="Yang W.F."/>
            <person name="Lam T.T."/>
            <person name="Chang Q.C."/>
            <person name="Ding S.J."/>
            <person name="Wang X.J."/>
            <person name="Zhu J.G."/>
            <person name="Ruan X.D."/>
            <person name="Zhao L."/>
            <person name="Wei J.T."/>
            <person name="Ye R.Z."/>
            <person name="Que T.C."/>
            <person name="Du C.H."/>
            <person name="Zhou Y.H."/>
            <person name="Cheng J.X."/>
            <person name="Dai P.F."/>
            <person name="Guo W.B."/>
            <person name="Han X.H."/>
            <person name="Huang E.J."/>
            <person name="Li L.F."/>
            <person name="Wei W."/>
            <person name="Gao Y.C."/>
            <person name="Liu J.Z."/>
            <person name="Shao H.Z."/>
            <person name="Wang X."/>
            <person name="Wang C.C."/>
            <person name="Yang T.C."/>
            <person name="Huo Q.B."/>
            <person name="Li W."/>
            <person name="Chen H.Y."/>
            <person name="Chen S.E."/>
            <person name="Zhou L.G."/>
            <person name="Ni X.B."/>
            <person name="Tian J.H."/>
            <person name="Sheng Y."/>
            <person name="Liu T."/>
            <person name="Pan Y.S."/>
            <person name="Xia L.Y."/>
            <person name="Li J."/>
            <person name="Zhao F."/>
            <person name="Cao W.C."/>
        </authorList>
    </citation>
    <scope>NUCLEOTIDE SEQUENCE [LARGE SCALE GENOMIC DNA]</scope>
    <source>
        <strain evidence="1">Iper-2018</strain>
    </source>
</reference>
<evidence type="ECO:0000313" key="1">
    <source>
        <dbReference type="EMBL" id="KAG0444235.1"/>
    </source>
</evidence>
<name>A0AC60QWZ1_IXOPE</name>